<dbReference type="SMART" id="SM00198">
    <property type="entry name" value="SCP"/>
    <property type="match status" value="1"/>
</dbReference>
<feature type="chain" id="PRO_5012011077" evidence="2">
    <location>
        <begin position="17"/>
        <end position="276"/>
    </location>
</feature>
<dbReference type="Pfam" id="PF00188">
    <property type="entry name" value="CAP"/>
    <property type="match status" value="1"/>
</dbReference>
<evidence type="ECO:0000313" key="5">
    <source>
        <dbReference type="Proteomes" id="UP000193642"/>
    </source>
</evidence>
<dbReference type="GO" id="GO:0005576">
    <property type="term" value="C:extracellular region"/>
    <property type="evidence" value="ECO:0007669"/>
    <property type="project" value="InterPro"/>
</dbReference>
<dbReference type="SUPFAM" id="SSF55797">
    <property type="entry name" value="PR-1-like"/>
    <property type="match status" value="1"/>
</dbReference>
<dbReference type="PROSITE" id="PS01010">
    <property type="entry name" value="CRISP_2"/>
    <property type="match status" value="1"/>
</dbReference>
<dbReference type="InterPro" id="IPR014044">
    <property type="entry name" value="CAP_dom"/>
</dbReference>
<dbReference type="Gene3D" id="3.40.33.10">
    <property type="entry name" value="CAP"/>
    <property type="match status" value="1"/>
</dbReference>
<dbReference type="PRINTS" id="PR00837">
    <property type="entry name" value="V5TPXLIKE"/>
</dbReference>
<reference evidence="4 5" key="1">
    <citation type="submission" date="2016-07" db="EMBL/GenBank/DDBJ databases">
        <title>Pervasive Adenine N6-methylation of Active Genes in Fungi.</title>
        <authorList>
            <consortium name="DOE Joint Genome Institute"/>
            <person name="Mondo S.J."/>
            <person name="Dannebaum R.O."/>
            <person name="Kuo R.C."/>
            <person name="Labutti K."/>
            <person name="Haridas S."/>
            <person name="Kuo A."/>
            <person name="Salamov A."/>
            <person name="Ahrendt S.R."/>
            <person name="Lipzen A."/>
            <person name="Sullivan W."/>
            <person name="Andreopoulos W.B."/>
            <person name="Clum A."/>
            <person name="Lindquist E."/>
            <person name="Daum C."/>
            <person name="Ramamoorthy G.K."/>
            <person name="Gryganskyi A."/>
            <person name="Culley D."/>
            <person name="Magnuson J.K."/>
            <person name="James T.Y."/>
            <person name="O'Malley M.A."/>
            <person name="Stajich J.E."/>
            <person name="Spatafora J.W."/>
            <person name="Visel A."/>
            <person name="Grigoriev I.V."/>
        </authorList>
    </citation>
    <scope>NUCLEOTIDE SEQUENCE [LARGE SCALE GENOMIC DNA]</scope>
    <source>
        <strain evidence="4 5">JEL800</strain>
    </source>
</reference>
<accession>A0A1Y2CX10</accession>
<keyword evidence="5" id="KW-1185">Reference proteome</keyword>
<protein>
    <submittedName>
        <fullName evidence="4">PR-1-like protein</fullName>
    </submittedName>
</protein>
<dbReference type="EMBL" id="MCGO01000005">
    <property type="protein sequence ID" value="ORY51550.1"/>
    <property type="molecule type" value="Genomic_DNA"/>
</dbReference>
<gene>
    <name evidence="4" type="ORF">BCR33DRAFT_780506</name>
</gene>
<dbReference type="OrthoDB" id="2128882at2759"/>
<feature type="signal peptide" evidence="2">
    <location>
        <begin position="1"/>
        <end position="16"/>
    </location>
</feature>
<evidence type="ECO:0000256" key="2">
    <source>
        <dbReference type="SAM" id="SignalP"/>
    </source>
</evidence>
<evidence type="ECO:0000259" key="3">
    <source>
        <dbReference type="SMART" id="SM00198"/>
    </source>
</evidence>
<dbReference type="AlphaFoldDB" id="A0A1Y2CX10"/>
<dbReference type="Proteomes" id="UP000193642">
    <property type="component" value="Unassembled WGS sequence"/>
</dbReference>
<dbReference type="InterPro" id="IPR035940">
    <property type="entry name" value="CAP_sf"/>
</dbReference>
<dbReference type="STRING" id="329046.A0A1Y2CX10"/>
<evidence type="ECO:0000256" key="1">
    <source>
        <dbReference type="SAM" id="MobiDB-lite"/>
    </source>
</evidence>
<evidence type="ECO:0000313" key="4">
    <source>
        <dbReference type="EMBL" id="ORY51550.1"/>
    </source>
</evidence>
<keyword evidence="2" id="KW-0732">Signal</keyword>
<feature type="region of interest" description="Disordered" evidence="1">
    <location>
        <begin position="82"/>
        <end position="138"/>
    </location>
</feature>
<comment type="caution">
    <text evidence="4">The sequence shown here is derived from an EMBL/GenBank/DDBJ whole genome shotgun (WGS) entry which is preliminary data.</text>
</comment>
<feature type="compositionally biased region" description="Polar residues" evidence="1">
    <location>
        <begin position="127"/>
        <end position="138"/>
    </location>
</feature>
<dbReference type="PANTHER" id="PTHR10334">
    <property type="entry name" value="CYSTEINE-RICH SECRETORY PROTEIN-RELATED"/>
    <property type="match status" value="1"/>
</dbReference>
<proteinExistence type="predicted"/>
<feature type="domain" description="SCP" evidence="3">
    <location>
        <begin position="141"/>
        <end position="268"/>
    </location>
</feature>
<dbReference type="InterPro" id="IPR001283">
    <property type="entry name" value="CRISP-related"/>
</dbReference>
<sequence>MNFILALLYCVPLSWAVPVSTKSSANCVETINFLGKVYCADTLDVGSTHAFVSNPTHIETTRSEPSRKWRFGPRSSILLPLKVPSSKKTEGESPSTSATSTTTSSTATTTTSTTSSTTTTTTTTTTQAPPSEIDSSNLSQTDQSNILAAHNNFRALHGIPPLSYDVSIGTKASFWAQTLASRNCALEHGDHDGLGQNLAMMSGTYHPTSSMEELFSLWSSESLNEAYNHATQVLWYSTKSVGCALQWGNDGKCEVLVCNYYPPGNVIGTRYDGTKQ</sequence>
<name>A0A1Y2CX10_9FUNG</name>
<organism evidence="4 5">
    <name type="scientific">Rhizoclosmatium globosum</name>
    <dbReference type="NCBI Taxonomy" id="329046"/>
    <lineage>
        <taxon>Eukaryota</taxon>
        <taxon>Fungi</taxon>
        <taxon>Fungi incertae sedis</taxon>
        <taxon>Chytridiomycota</taxon>
        <taxon>Chytridiomycota incertae sedis</taxon>
        <taxon>Chytridiomycetes</taxon>
        <taxon>Chytridiales</taxon>
        <taxon>Chytriomycetaceae</taxon>
        <taxon>Rhizoclosmatium</taxon>
    </lineage>
</organism>
<dbReference type="InterPro" id="IPR018244">
    <property type="entry name" value="Allrgn_V5/Tpx1_CS"/>
</dbReference>
<feature type="compositionally biased region" description="Low complexity" evidence="1">
    <location>
        <begin position="95"/>
        <end position="126"/>
    </location>
</feature>